<dbReference type="HOGENOM" id="CLU_177338_0_0_1"/>
<evidence type="ECO:0000313" key="1">
    <source>
        <dbReference type="EMBL" id="CCA25607.1"/>
    </source>
</evidence>
<name>F0WW05_9STRA</name>
<reference evidence="1" key="1">
    <citation type="journal article" date="2011" name="PLoS Biol.">
        <title>Gene gain and loss during evolution of obligate parasitism in the white rust pathogen of Arabidopsis thaliana.</title>
        <authorList>
            <person name="Kemen E."/>
            <person name="Gardiner A."/>
            <person name="Schultz-Larsen T."/>
            <person name="Kemen A.C."/>
            <person name="Balmuth A.L."/>
            <person name="Robert-Seilaniantz A."/>
            <person name="Bailey K."/>
            <person name="Holub E."/>
            <person name="Studholme D.J."/>
            <person name="Maclean D."/>
            <person name="Jones J.D."/>
        </authorList>
    </citation>
    <scope>NUCLEOTIDE SEQUENCE</scope>
</reference>
<organism evidence="1">
    <name type="scientific">Albugo laibachii Nc14</name>
    <dbReference type="NCBI Taxonomy" id="890382"/>
    <lineage>
        <taxon>Eukaryota</taxon>
        <taxon>Sar</taxon>
        <taxon>Stramenopiles</taxon>
        <taxon>Oomycota</taxon>
        <taxon>Peronosporomycetes</taxon>
        <taxon>Albuginales</taxon>
        <taxon>Albuginaceae</taxon>
        <taxon>Albugo</taxon>
    </lineage>
</organism>
<protein>
    <submittedName>
        <fullName evidence="1">Uncharacterized protein AlNc14C307G10454</fullName>
    </submittedName>
</protein>
<reference evidence="1" key="2">
    <citation type="submission" date="2011-02" db="EMBL/GenBank/DDBJ databases">
        <authorList>
            <person name="MacLean D."/>
        </authorList>
    </citation>
    <scope>NUCLEOTIDE SEQUENCE</scope>
</reference>
<accession>F0WW05</accession>
<proteinExistence type="predicted"/>
<sequence>MAESYFSKQIDVWWNQNTTLQYAMERMLQAFKTNITPAQAMDLFTRPKYSKISWIEHLMYLNAVAGASSGDSDYLVLKNIVQYASQEIRIVLMAKVHHQRTDYLQ</sequence>
<dbReference type="AlphaFoldDB" id="F0WW05"/>
<dbReference type="EMBL" id="FR824352">
    <property type="protein sequence ID" value="CCA25607.1"/>
    <property type="molecule type" value="Genomic_DNA"/>
</dbReference>
<gene>
    <name evidence="1" type="primary">AlNc14C307G10454</name>
    <name evidence="1" type="ORF">ALNC14_117510</name>
</gene>